<dbReference type="KEGG" id="mros:EHO51_15895"/>
<evidence type="ECO:0000313" key="2">
    <source>
        <dbReference type="Proteomes" id="UP000273982"/>
    </source>
</evidence>
<proteinExistence type="predicted"/>
<evidence type="ECO:0000313" key="1">
    <source>
        <dbReference type="EMBL" id="AZG78097.1"/>
    </source>
</evidence>
<sequence length="299" mass="34473">MRALVFAHFDAHGQVDDYVLHALRCFRPYFDLICFSSTAALNTEQHNRASLYADIIVIRPNIGYDFFSWREGFEALPNAAFDEIVFINDSCYTPLFDIRKFWERVDALGADLWGAAINYQFRPHVQSFCMGFGRRLVSSGFAKRFWRSLEIEPDKFNLILRFEVGLSARVEDEGFRIGAVVDLSDLDNSTRQRAYKDNEPFPSSAASATVARGEKPANLQIMSDPFPNPSQLFWAESLRRGSPFLKVELLRDNPLDANLANVRHYFTREKWYDVGLINRHLERVAPKAKWFSQAFTFAE</sequence>
<dbReference type="EMBL" id="CP034086">
    <property type="protein sequence ID" value="AZG78097.1"/>
    <property type="molecule type" value="Genomic_DNA"/>
</dbReference>
<reference evidence="1 2" key="1">
    <citation type="submission" date="2018-11" db="EMBL/GenBank/DDBJ databases">
        <title>Genome squencing of methanotrophic bacteria isolated from alkaline groundwater in Korea.</title>
        <authorList>
            <person name="Nguyen L.N."/>
        </authorList>
    </citation>
    <scope>NUCLEOTIDE SEQUENCE [LARGE SCALE GENOMIC DNA]</scope>
    <source>
        <strain evidence="1 2">GW6</strain>
    </source>
</reference>
<dbReference type="Proteomes" id="UP000273982">
    <property type="component" value="Chromosome"/>
</dbReference>
<organism evidence="1 2">
    <name type="scientific">Methylocystis rosea</name>
    <dbReference type="NCBI Taxonomy" id="173366"/>
    <lineage>
        <taxon>Bacteria</taxon>
        <taxon>Pseudomonadati</taxon>
        <taxon>Pseudomonadota</taxon>
        <taxon>Alphaproteobacteria</taxon>
        <taxon>Hyphomicrobiales</taxon>
        <taxon>Methylocystaceae</taxon>
        <taxon>Methylocystis</taxon>
    </lineage>
</organism>
<protein>
    <recommendedName>
        <fullName evidence="3">Lipopolysaccharide biosynthesis protein</fullName>
    </recommendedName>
</protein>
<name>A0A3G8M8I4_9HYPH</name>
<dbReference type="RefSeq" id="WP_124739695.1">
    <property type="nucleotide sequence ID" value="NZ_CP034086.1"/>
</dbReference>
<accession>A0A3G8M8I4</accession>
<dbReference type="AlphaFoldDB" id="A0A3G8M8I4"/>
<dbReference type="InterPro" id="IPR007739">
    <property type="entry name" value="RgpF"/>
</dbReference>
<dbReference type="Pfam" id="PF05045">
    <property type="entry name" value="RgpF"/>
    <property type="match status" value="1"/>
</dbReference>
<evidence type="ECO:0008006" key="3">
    <source>
        <dbReference type="Google" id="ProtNLM"/>
    </source>
</evidence>
<gene>
    <name evidence="1" type="ORF">EHO51_15895</name>
</gene>